<keyword evidence="1" id="KW-0472">Membrane</keyword>
<comment type="caution">
    <text evidence="2">The sequence shown here is derived from an EMBL/GenBank/DDBJ whole genome shotgun (WGS) entry which is preliminary data.</text>
</comment>
<evidence type="ECO:0000256" key="1">
    <source>
        <dbReference type="SAM" id="Phobius"/>
    </source>
</evidence>
<dbReference type="EMBL" id="VWZD01007448">
    <property type="protein sequence ID" value="NXG06409.1"/>
    <property type="molecule type" value="Genomic_DNA"/>
</dbReference>
<dbReference type="PANTHER" id="PTHR10424:SF82">
    <property type="entry name" value="ENVELOPE GLYCOPROTEIN-RELATED"/>
    <property type="match status" value="1"/>
</dbReference>
<keyword evidence="1" id="KW-0812">Transmembrane</keyword>
<dbReference type="InterPro" id="IPR018154">
    <property type="entry name" value="TLV/ENV_coat_polyprotein"/>
</dbReference>
<dbReference type="PANTHER" id="PTHR10424">
    <property type="entry name" value="VIRAL ENVELOPE PROTEIN"/>
    <property type="match status" value="1"/>
</dbReference>
<keyword evidence="3" id="KW-1185">Reference proteome</keyword>
<sequence length="99" mass="11603">LAKVREGIEKRKRERETQQGWWFNQFPWLTTLISTIAGPLVIILLILTFGPCILNKVINLVKLRLEAAHLMTLQKYYHQVKETDIDAGEHLLRKDPILR</sequence>
<accession>A0A7K8YUT7</accession>
<keyword evidence="1" id="KW-1133">Transmembrane helix</keyword>
<reference evidence="2 3" key="1">
    <citation type="submission" date="2019-09" db="EMBL/GenBank/DDBJ databases">
        <title>Bird 10,000 Genomes (B10K) Project - Family phase.</title>
        <authorList>
            <person name="Zhang G."/>
        </authorList>
    </citation>
    <scope>NUCLEOTIDE SEQUENCE [LARGE SCALE GENOMIC DNA]</scope>
    <source>
        <strain evidence="2">B10K-DU-001-06</strain>
        <tissue evidence="2">Muscle</tissue>
    </source>
</reference>
<protein>
    <submittedName>
        <fullName evidence="2">ENV1 protein</fullName>
    </submittedName>
</protein>
<dbReference type="Proteomes" id="UP000558958">
    <property type="component" value="Unassembled WGS sequence"/>
</dbReference>
<proteinExistence type="predicted"/>
<organism evidence="2 3">
    <name type="scientific">Sakesphorus luctuosus</name>
    <dbReference type="NCBI Taxonomy" id="419690"/>
    <lineage>
        <taxon>Eukaryota</taxon>
        <taxon>Metazoa</taxon>
        <taxon>Chordata</taxon>
        <taxon>Craniata</taxon>
        <taxon>Vertebrata</taxon>
        <taxon>Euteleostomi</taxon>
        <taxon>Archelosauria</taxon>
        <taxon>Archosauria</taxon>
        <taxon>Dinosauria</taxon>
        <taxon>Saurischia</taxon>
        <taxon>Theropoda</taxon>
        <taxon>Coelurosauria</taxon>
        <taxon>Aves</taxon>
        <taxon>Neognathae</taxon>
        <taxon>Neoaves</taxon>
        <taxon>Telluraves</taxon>
        <taxon>Australaves</taxon>
        <taxon>Passeriformes</taxon>
        <taxon>Thamnophilidae</taxon>
        <taxon>Sakesphorus</taxon>
    </lineage>
</organism>
<name>A0A7K8YUT7_9PASS</name>
<feature type="transmembrane region" description="Helical" evidence="1">
    <location>
        <begin position="28"/>
        <end position="54"/>
    </location>
</feature>
<evidence type="ECO:0000313" key="3">
    <source>
        <dbReference type="Proteomes" id="UP000558958"/>
    </source>
</evidence>
<gene>
    <name evidence="2" type="primary">Env1_1</name>
    <name evidence="2" type="ORF">SAKLUC_R15415</name>
</gene>
<dbReference type="AlphaFoldDB" id="A0A7K8YUT7"/>
<dbReference type="Pfam" id="PF00429">
    <property type="entry name" value="TLV_coat"/>
    <property type="match status" value="1"/>
</dbReference>
<feature type="non-terminal residue" evidence="2">
    <location>
        <position position="99"/>
    </location>
</feature>
<evidence type="ECO:0000313" key="2">
    <source>
        <dbReference type="EMBL" id="NXG06409.1"/>
    </source>
</evidence>
<feature type="non-terminal residue" evidence="2">
    <location>
        <position position="1"/>
    </location>
</feature>